<dbReference type="NCBIfam" id="TIGR00732">
    <property type="entry name" value="dprA"/>
    <property type="match status" value="1"/>
</dbReference>
<dbReference type="InterPro" id="IPR036390">
    <property type="entry name" value="WH_DNA-bd_sf"/>
</dbReference>
<dbReference type="PANTHER" id="PTHR43022:SF1">
    <property type="entry name" value="PROTEIN SMF"/>
    <property type="match status" value="1"/>
</dbReference>
<dbReference type="Gene3D" id="3.40.50.450">
    <property type="match status" value="1"/>
</dbReference>
<dbReference type="InterPro" id="IPR036388">
    <property type="entry name" value="WH-like_DNA-bd_sf"/>
</dbReference>
<dbReference type="Pfam" id="PF02481">
    <property type="entry name" value="DNA_processg_A"/>
    <property type="match status" value="1"/>
</dbReference>
<feature type="domain" description="DprA winged helix" evidence="3">
    <location>
        <begin position="230"/>
        <end position="278"/>
    </location>
</feature>
<reference evidence="4 5" key="1">
    <citation type="submission" date="2018-06" db="EMBL/GenBank/DDBJ databases">
        <title>Extensive metabolic versatility and redundancy in microbially diverse, dynamic hydrothermal sediments.</title>
        <authorList>
            <person name="Dombrowski N."/>
            <person name="Teske A."/>
            <person name="Baker B.J."/>
        </authorList>
    </citation>
    <scope>NUCLEOTIDE SEQUENCE [LARGE SCALE GENOMIC DNA]</scope>
    <source>
        <strain evidence="4">B79_G16</strain>
    </source>
</reference>
<sequence length="291" mass="31086">MEVATEIIEIKIDSPRYPAILKEIPDAPERIFVRGNWDAMLIKLQEIEAVGVVGTRKPTPYGVAVVKQIVNRIAGGSIIVSGLAYGIDALAHEEALKAGGSTIAVLGSGLNDENIYPAKNLHLAKSIIESGGVLISEYPAGTEPLKHHFPLRNRIIAGLSGKILISEAGESSGALITAKLALEYNREVLAVPGPITSEMSVGPNKLIQQGAVPVLQPSDVVQISVRQKSYNLTDDEEKIYKALVSTPLHLDEIVRETNLPTAQVQSGLTMLEMKGIVANTGKGTFAITKTE</sequence>
<dbReference type="AlphaFoldDB" id="A0A420ZCW9"/>
<gene>
    <name evidence="4" type="primary">dprA</name>
    <name evidence="4" type="ORF">DRH29_02040</name>
</gene>
<dbReference type="InterPro" id="IPR057666">
    <property type="entry name" value="DrpA_SLOG"/>
</dbReference>
<dbReference type="Proteomes" id="UP000281261">
    <property type="component" value="Unassembled WGS sequence"/>
</dbReference>
<comment type="similarity">
    <text evidence="1">Belongs to the DprA/Smf family.</text>
</comment>
<feature type="domain" description="Smf/DprA SLOG" evidence="2">
    <location>
        <begin position="11"/>
        <end position="222"/>
    </location>
</feature>
<dbReference type="Pfam" id="PF17782">
    <property type="entry name" value="WHD_DprA"/>
    <property type="match status" value="1"/>
</dbReference>
<evidence type="ECO:0000256" key="1">
    <source>
        <dbReference type="ARBA" id="ARBA00006525"/>
    </source>
</evidence>
<evidence type="ECO:0000259" key="2">
    <source>
        <dbReference type="Pfam" id="PF02481"/>
    </source>
</evidence>
<evidence type="ECO:0000313" key="5">
    <source>
        <dbReference type="Proteomes" id="UP000281261"/>
    </source>
</evidence>
<dbReference type="SUPFAM" id="SSF46785">
    <property type="entry name" value="Winged helix' DNA-binding domain"/>
    <property type="match status" value="1"/>
</dbReference>
<protein>
    <submittedName>
        <fullName evidence="4">DNA-protecting protein DprA</fullName>
    </submittedName>
</protein>
<comment type="caution">
    <text evidence="4">The sequence shown here is derived from an EMBL/GenBank/DDBJ whole genome shotgun (WGS) entry which is preliminary data.</text>
</comment>
<dbReference type="Gene3D" id="1.10.10.10">
    <property type="entry name" value="Winged helix-like DNA-binding domain superfamily/Winged helix DNA-binding domain"/>
    <property type="match status" value="1"/>
</dbReference>
<dbReference type="PANTHER" id="PTHR43022">
    <property type="entry name" value="PROTEIN SMF"/>
    <property type="match status" value="1"/>
</dbReference>
<dbReference type="GO" id="GO:0009294">
    <property type="term" value="P:DNA-mediated transformation"/>
    <property type="evidence" value="ECO:0007669"/>
    <property type="project" value="InterPro"/>
</dbReference>
<name>A0A420ZCW9_UNCK3</name>
<dbReference type="InterPro" id="IPR003488">
    <property type="entry name" value="DprA"/>
</dbReference>
<organism evidence="4 5">
    <name type="scientific">candidate division Kazan bacterium</name>
    <dbReference type="NCBI Taxonomy" id="2202143"/>
    <lineage>
        <taxon>Bacteria</taxon>
        <taxon>Bacteria division Kazan-3B-28</taxon>
    </lineage>
</organism>
<accession>A0A420ZCW9</accession>
<dbReference type="SUPFAM" id="SSF102405">
    <property type="entry name" value="MCP/YpsA-like"/>
    <property type="match status" value="1"/>
</dbReference>
<proteinExistence type="inferred from homology"/>
<dbReference type="EMBL" id="QMNG01000005">
    <property type="protein sequence ID" value="RLC37357.1"/>
    <property type="molecule type" value="Genomic_DNA"/>
</dbReference>
<evidence type="ECO:0000313" key="4">
    <source>
        <dbReference type="EMBL" id="RLC37357.1"/>
    </source>
</evidence>
<dbReference type="InterPro" id="IPR041614">
    <property type="entry name" value="DprA_WH"/>
</dbReference>
<evidence type="ECO:0000259" key="3">
    <source>
        <dbReference type="Pfam" id="PF17782"/>
    </source>
</evidence>